<accession>A0A0D2NWN5</accession>
<dbReference type="OrthoDB" id="5559898at2759"/>
<dbReference type="InterPro" id="IPR038739">
    <property type="entry name" value="ARMC8/Vid28"/>
</dbReference>
<keyword evidence="5" id="KW-0539">Nucleus</keyword>
<protein>
    <recommendedName>
        <fullName evidence="9">Armadillo repeat-containing protein 8</fullName>
    </recommendedName>
</protein>
<keyword evidence="8" id="KW-1185">Reference proteome</keyword>
<dbReference type="GO" id="GO:0043161">
    <property type="term" value="P:proteasome-mediated ubiquitin-dependent protein catabolic process"/>
    <property type="evidence" value="ECO:0007669"/>
    <property type="project" value="TreeGrafter"/>
</dbReference>
<evidence type="ECO:0000313" key="7">
    <source>
        <dbReference type="EMBL" id="KJA20911.1"/>
    </source>
</evidence>
<evidence type="ECO:0000256" key="1">
    <source>
        <dbReference type="ARBA" id="ARBA00004123"/>
    </source>
</evidence>
<sequence length="431" mass="44842">MTISVGRLKAVKNAAIGNPKTKAALAQDPVLLAALIDALRDPALAAEAAHVVASLALGADAALHALLVAHAPRALLFALAAHCEPHTRAAVARALRVVAASTADAVGPALWGLARTPARELLAAAAATCDGLCAPEALDIYLPLLATPSAAATAIAQLLGTLLRTPAQRTAVTNWTPSPASPEQTTRSRRGWEKTAAAATPVVPVVARWLVALLDAPGKNYKMDEAVLYALAALAQENPTVAGYLGQSDTLPLETIITLAKSRSAEVQVAACLCITHTLRSLPPRPPPSSHPHPRHSHSHSASTSYPHAHMPTIHSLVHAHVAGGGSAHAPPPTLEETGVRTVLNVVNRMLSGAPAESPLVRMRACFVLHYLVADDLQLCNGALDRGCLDGLGVLILALGPTEPAPPEWEEAEAGVTQALREVHFLISSRF</sequence>
<evidence type="ECO:0000313" key="8">
    <source>
        <dbReference type="Proteomes" id="UP000054270"/>
    </source>
</evidence>
<reference evidence="8" key="1">
    <citation type="submission" date="2014-04" db="EMBL/GenBank/DDBJ databases">
        <title>Evolutionary Origins and Diversification of the Mycorrhizal Mutualists.</title>
        <authorList>
            <consortium name="DOE Joint Genome Institute"/>
            <consortium name="Mycorrhizal Genomics Consortium"/>
            <person name="Kohler A."/>
            <person name="Kuo A."/>
            <person name="Nagy L.G."/>
            <person name="Floudas D."/>
            <person name="Copeland A."/>
            <person name="Barry K.W."/>
            <person name="Cichocki N."/>
            <person name="Veneault-Fourrey C."/>
            <person name="LaButti K."/>
            <person name="Lindquist E.A."/>
            <person name="Lipzen A."/>
            <person name="Lundell T."/>
            <person name="Morin E."/>
            <person name="Murat C."/>
            <person name="Riley R."/>
            <person name="Ohm R."/>
            <person name="Sun H."/>
            <person name="Tunlid A."/>
            <person name="Henrissat B."/>
            <person name="Grigoriev I.V."/>
            <person name="Hibbett D.S."/>
            <person name="Martin F."/>
        </authorList>
    </citation>
    <scope>NUCLEOTIDE SEQUENCE [LARGE SCALE GENOMIC DNA]</scope>
    <source>
        <strain evidence="8">FD-334 SS-4</strain>
    </source>
</reference>
<dbReference type="GO" id="GO:0005737">
    <property type="term" value="C:cytoplasm"/>
    <property type="evidence" value="ECO:0007669"/>
    <property type="project" value="UniProtKB-SubCell"/>
</dbReference>
<dbReference type="InterPro" id="IPR011989">
    <property type="entry name" value="ARM-like"/>
</dbReference>
<organism evidence="7 8">
    <name type="scientific">Hypholoma sublateritium (strain FD-334 SS-4)</name>
    <dbReference type="NCBI Taxonomy" id="945553"/>
    <lineage>
        <taxon>Eukaryota</taxon>
        <taxon>Fungi</taxon>
        <taxon>Dikarya</taxon>
        <taxon>Basidiomycota</taxon>
        <taxon>Agaricomycotina</taxon>
        <taxon>Agaricomycetes</taxon>
        <taxon>Agaricomycetidae</taxon>
        <taxon>Agaricales</taxon>
        <taxon>Agaricineae</taxon>
        <taxon>Strophariaceae</taxon>
        <taxon>Hypholoma</taxon>
    </lineage>
</organism>
<dbReference type="SUPFAM" id="SSF48371">
    <property type="entry name" value="ARM repeat"/>
    <property type="match status" value="1"/>
</dbReference>
<keyword evidence="4" id="KW-0677">Repeat</keyword>
<dbReference type="Gene3D" id="1.25.10.10">
    <property type="entry name" value="Leucine-rich Repeat Variant"/>
    <property type="match status" value="1"/>
</dbReference>
<feature type="region of interest" description="Disordered" evidence="6">
    <location>
        <begin position="172"/>
        <end position="192"/>
    </location>
</feature>
<dbReference type="EMBL" id="KN817562">
    <property type="protein sequence ID" value="KJA20911.1"/>
    <property type="molecule type" value="Genomic_DNA"/>
</dbReference>
<evidence type="ECO:0000256" key="3">
    <source>
        <dbReference type="ARBA" id="ARBA00022490"/>
    </source>
</evidence>
<dbReference type="Proteomes" id="UP000054270">
    <property type="component" value="Unassembled WGS sequence"/>
</dbReference>
<feature type="compositionally biased region" description="Polar residues" evidence="6">
    <location>
        <begin position="172"/>
        <end position="185"/>
    </location>
</feature>
<evidence type="ECO:0000256" key="6">
    <source>
        <dbReference type="SAM" id="MobiDB-lite"/>
    </source>
</evidence>
<gene>
    <name evidence="7" type="ORF">HYPSUDRAFT_203311</name>
</gene>
<comment type="subcellular location">
    <subcellularLocation>
        <location evidence="2">Cytoplasm</location>
    </subcellularLocation>
    <subcellularLocation>
        <location evidence="1">Nucleus</location>
    </subcellularLocation>
</comment>
<dbReference type="OMA" id="ACLCAAN"/>
<evidence type="ECO:0000256" key="4">
    <source>
        <dbReference type="ARBA" id="ARBA00022737"/>
    </source>
</evidence>
<dbReference type="AlphaFoldDB" id="A0A0D2NWN5"/>
<feature type="region of interest" description="Disordered" evidence="6">
    <location>
        <begin position="283"/>
        <end position="306"/>
    </location>
</feature>
<dbReference type="GO" id="GO:0005634">
    <property type="term" value="C:nucleus"/>
    <property type="evidence" value="ECO:0007669"/>
    <property type="project" value="UniProtKB-SubCell"/>
</dbReference>
<dbReference type="STRING" id="945553.A0A0D2NWN5"/>
<evidence type="ECO:0008006" key="9">
    <source>
        <dbReference type="Google" id="ProtNLM"/>
    </source>
</evidence>
<dbReference type="InterPro" id="IPR016024">
    <property type="entry name" value="ARM-type_fold"/>
</dbReference>
<keyword evidence="3" id="KW-0963">Cytoplasm</keyword>
<evidence type="ECO:0000256" key="5">
    <source>
        <dbReference type="ARBA" id="ARBA00023242"/>
    </source>
</evidence>
<dbReference type="PANTHER" id="PTHR15651:SF7">
    <property type="entry name" value="ARMADILLO REPEAT-CONTAINING PROTEIN 8"/>
    <property type="match status" value="1"/>
</dbReference>
<name>A0A0D2NWN5_HYPSF</name>
<dbReference type="GO" id="GO:0034657">
    <property type="term" value="C:GID complex"/>
    <property type="evidence" value="ECO:0007669"/>
    <property type="project" value="TreeGrafter"/>
</dbReference>
<dbReference type="PANTHER" id="PTHR15651">
    <property type="entry name" value="ARMADILLO REPEAT-CONTAINING PROTEIN 8"/>
    <property type="match status" value="1"/>
</dbReference>
<evidence type="ECO:0000256" key="2">
    <source>
        <dbReference type="ARBA" id="ARBA00004496"/>
    </source>
</evidence>
<proteinExistence type="predicted"/>